<dbReference type="Gene3D" id="1.20.1440.20">
    <property type="entry name" value="LemA-like domain"/>
    <property type="match status" value="1"/>
</dbReference>
<reference evidence="7 8" key="1">
    <citation type="submission" date="2009-01" db="EMBL/GenBank/DDBJ databases">
        <authorList>
            <person name="Fulton L."/>
            <person name="Clifton S."/>
            <person name="Fulton B."/>
            <person name="Xu J."/>
            <person name="Minx P."/>
            <person name="Pepin K.H."/>
            <person name="Johnson M."/>
            <person name="Bhonagiri V."/>
            <person name="Nash W.E."/>
            <person name="Mardis E.R."/>
            <person name="Wilson R.K."/>
        </authorList>
    </citation>
    <scope>NUCLEOTIDE SEQUENCE [LARGE SCALE GENOMIC DNA]</scope>
    <source>
        <strain evidence="7 8">DSM 5476</strain>
    </source>
</reference>
<evidence type="ECO:0000256" key="1">
    <source>
        <dbReference type="ARBA" id="ARBA00004167"/>
    </source>
</evidence>
<keyword evidence="4 6" id="KW-1133">Transmembrane helix</keyword>
<comment type="caution">
    <text evidence="7">The sequence shown here is derived from an EMBL/GenBank/DDBJ whole genome shotgun (WGS) entry which is preliminary data.</text>
</comment>
<name>C0EGT0_9FIRM</name>
<evidence type="ECO:0000256" key="4">
    <source>
        <dbReference type="ARBA" id="ARBA00022989"/>
    </source>
</evidence>
<gene>
    <name evidence="7" type="ORF">CLOSTMETH_03074</name>
</gene>
<accession>C0EGT0</accession>
<dbReference type="GO" id="GO:0016020">
    <property type="term" value="C:membrane"/>
    <property type="evidence" value="ECO:0007669"/>
    <property type="project" value="UniProtKB-SubCell"/>
</dbReference>
<proteinExistence type="inferred from homology"/>
<organism evidence="7 8">
    <name type="scientific">[Clostridium] methylpentosum DSM 5476</name>
    <dbReference type="NCBI Taxonomy" id="537013"/>
    <lineage>
        <taxon>Bacteria</taxon>
        <taxon>Bacillati</taxon>
        <taxon>Bacillota</taxon>
        <taxon>Clostridia</taxon>
        <taxon>Eubacteriales</taxon>
        <taxon>Oscillospiraceae</taxon>
        <taxon>Oscillospiraceae incertae sedis</taxon>
    </lineage>
</organism>
<keyword evidence="5 6" id="KW-0472">Membrane</keyword>
<keyword evidence="3 6" id="KW-0812">Transmembrane</keyword>
<feature type="transmembrane region" description="Helical" evidence="6">
    <location>
        <begin position="6"/>
        <end position="30"/>
    </location>
</feature>
<dbReference type="InterPro" id="IPR007156">
    <property type="entry name" value="MamQ_LemA"/>
</dbReference>
<evidence type="ECO:0000313" key="8">
    <source>
        <dbReference type="Proteomes" id="UP000003340"/>
    </source>
</evidence>
<evidence type="ECO:0000256" key="6">
    <source>
        <dbReference type="SAM" id="Phobius"/>
    </source>
</evidence>
<dbReference type="AlphaFoldDB" id="C0EGT0"/>
<dbReference type="Pfam" id="PF04011">
    <property type="entry name" value="LemA"/>
    <property type="match status" value="1"/>
</dbReference>
<evidence type="ECO:0008006" key="9">
    <source>
        <dbReference type="Google" id="ProtNLM"/>
    </source>
</evidence>
<evidence type="ECO:0000256" key="2">
    <source>
        <dbReference type="ARBA" id="ARBA00008854"/>
    </source>
</evidence>
<protein>
    <recommendedName>
        <fullName evidence="9">LemA family protein</fullName>
    </recommendedName>
</protein>
<sequence>MVFVKARTIILSVVFILILGLGIMTTNQYLKANELKNTMLSCQNSLSIALTNRNTQMNTLTELVQEQQVPLSDRGSIDVLQTAQASIEYYQSKPNESSPHDVYQSNQAVSNSFDALLAAIPEDSSILNDTGYQTAVKEIRNLNNLIEESFKTYNRAAFDYNHEIDNFPILLFNLFTGYSQVSYYA</sequence>
<dbReference type="EMBL" id="ACEC01000109">
    <property type="protein sequence ID" value="EEG29304.1"/>
    <property type="molecule type" value="Genomic_DNA"/>
</dbReference>
<evidence type="ECO:0000256" key="3">
    <source>
        <dbReference type="ARBA" id="ARBA00022692"/>
    </source>
</evidence>
<keyword evidence="8" id="KW-1185">Reference proteome</keyword>
<dbReference type="Proteomes" id="UP000003340">
    <property type="component" value="Unassembled WGS sequence"/>
</dbReference>
<dbReference type="InterPro" id="IPR023353">
    <property type="entry name" value="LemA-like_dom_sf"/>
</dbReference>
<reference evidence="7 8" key="2">
    <citation type="submission" date="2009-02" db="EMBL/GenBank/DDBJ databases">
        <title>Draft genome sequence of Clostridium methylpentosum (DSM 5476).</title>
        <authorList>
            <person name="Sudarsanam P."/>
            <person name="Ley R."/>
            <person name="Guruge J."/>
            <person name="Turnbaugh P.J."/>
            <person name="Mahowald M."/>
            <person name="Liep D."/>
            <person name="Gordon J."/>
        </authorList>
    </citation>
    <scope>NUCLEOTIDE SEQUENCE [LARGE SCALE GENOMIC DNA]</scope>
    <source>
        <strain evidence="7 8">DSM 5476</strain>
    </source>
</reference>
<comment type="subcellular location">
    <subcellularLocation>
        <location evidence="1">Membrane</location>
        <topology evidence="1">Single-pass membrane protein</topology>
    </subcellularLocation>
</comment>
<evidence type="ECO:0000313" key="7">
    <source>
        <dbReference type="EMBL" id="EEG29304.1"/>
    </source>
</evidence>
<dbReference type="HOGENOM" id="CLU_1458907_0_0_9"/>
<dbReference type="SUPFAM" id="SSF140478">
    <property type="entry name" value="LemA-like"/>
    <property type="match status" value="1"/>
</dbReference>
<comment type="similarity">
    <text evidence="2">Belongs to the LemA family.</text>
</comment>
<evidence type="ECO:0000256" key="5">
    <source>
        <dbReference type="ARBA" id="ARBA00023136"/>
    </source>
</evidence>
<dbReference type="STRING" id="537013.CLOSTMETH_03074"/>